<evidence type="ECO:0000313" key="2">
    <source>
        <dbReference type="Proteomes" id="UP000000663"/>
    </source>
</evidence>
<proteinExistence type="predicted"/>
<protein>
    <submittedName>
        <fullName evidence="1">Uncharacterized protein</fullName>
    </submittedName>
</protein>
<dbReference type="AlphaFoldDB" id="Q0W1V0"/>
<organism evidence="1 2">
    <name type="scientific">Methanocella arvoryzae (strain DSM 22066 / NBRC 105507 / MRE50)</name>
    <dbReference type="NCBI Taxonomy" id="351160"/>
    <lineage>
        <taxon>Archaea</taxon>
        <taxon>Methanobacteriati</taxon>
        <taxon>Methanobacteriota</taxon>
        <taxon>Stenosarchaea group</taxon>
        <taxon>Methanomicrobia</taxon>
        <taxon>Methanocellales</taxon>
        <taxon>Methanocellaceae</taxon>
        <taxon>Methanocella</taxon>
    </lineage>
</organism>
<name>Q0W1V0_METAR</name>
<accession>Q0W1V0</accession>
<dbReference type="eggNOG" id="arCOG12549">
    <property type="taxonomic scope" value="Archaea"/>
</dbReference>
<gene>
    <name evidence="1" type="ORF">RCIX2588</name>
</gene>
<keyword evidence="2" id="KW-1185">Reference proteome</keyword>
<evidence type="ECO:0000313" key="1">
    <source>
        <dbReference type="EMBL" id="CAJ37643.1"/>
    </source>
</evidence>
<dbReference type="EMBL" id="AM114193">
    <property type="protein sequence ID" value="CAJ37643.1"/>
    <property type="molecule type" value="Genomic_DNA"/>
</dbReference>
<dbReference type="KEGG" id="rci:RCIX2588"/>
<reference evidence="1 2" key="1">
    <citation type="journal article" date="2006" name="Science">
        <title>Genome of rice cluster I archaea -- the key methane producers in the rice rhizosphere.</title>
        <authorList>
            <person name="Erkel C."/>
            <person name="Kube M."/>
            <person name="Reinhardt R."/>
            <person name="Liesack W."/>
        </authorList>
    </citation>
    <scope>NUCLEOTIDE SEQUENCE [LARGE SCALE GENOMIC DNA]</scope>
    <source>
        <strain evidence="2">DSM 22066 / NBRC 105507 / MRE50</strain>
    </source>
</reference>
<sequence>MASGGRMENREFHERFLQPMRTLGFKFDPAEVAHYIEIGEPQECRLLFRQLEANFEVSRLEKKEICYWLGLGE</sequence>
<dbReference type="Proteomes" id="UP000000663">
    <property type="component" value="Chromosome"/>
</dbReference>